<proteinExistence type="inferred from homology"/>
<dbReference type="EMBL" id="JAADJT010000009">
    <property type="protein sequence ID" value="NGZ86590.1"/>
    <property type="molecule type" value="Genomic_DNA"/>
</dbReference>
<comment type="similarity">
    <text evidence="2">Belongs to the membrane fusion protein (MFP) (TC 8.A.1) family.</text>
</comment>
<dbReference type="PANTHER" id="PTHR30469">
    <property type="entry name" value="MULTIDRUG RESISTANCE PROTEIN MDTA"/>
    <property type="match status" value="1"/>
</dbReference>
<sequence>MKLETLPPSAPSLPTARGKRWRAPAAALIVIGLAGGGWAVMQKKAAPPPAQAAADKKEKKEVFELSSGDIAAVGARSLAVSLPLSGSLAPLSSATIKSKISGVVEVTTVQEGMAVSAGQVLARIDQADLRARLQQQQAMLDEAQAKLAMASKNEGNSQALLKQKYISQNAYDATQNTVDLARANVKSAAAMVDIARIALNDGVIKAPIGGVVSKRHVQAGEKLAPDMPIFSIVNLSELTLEAQVPASEIPRVKVGQDVSFKVDGFAQRDFHGKVARINPATEIGSRAMLVYISVKNDDSALRAGMFAKGSIVTDRSAVAPIVPLAALRGGAGEQVVYKIEQGKVVSQPVKLGLRNEDEGYVEVVDGLDAGANVIVSKLGSVKPGSQVRLPANLAAPTPSQPPKAAMLAKG</sequence>
<evidence type="ECO:0000313" key="10">
    <source>
        <dbReference type="Proteomes" id="UP000666369"/>
    </source>
</evidence>
<dbReference type="Gene3D" id="1.10.287.470">
    <property type="entry name" value="Helix hairpin bin"/>
    <property type="match status" value="1"/>
</dbReference>
<dbReference type="PANTHER" id="PTHR30469:SF15">
    <property type="entry name" value="HLYD FAMILY OF SECRETION PROTEINS"/>
    <property type="match status" value="1"/>
</dbReference>
<feature type="domain" description="Multidrug resistance protein MdtA-like alpha-helical hairpin" evidence="5">
    <location>
        <begin position="133"/>
        <end position="199"/>
    </location>
</feature>
<evidence type="ECO:0000256" key="1">
    <source>
        <dbReference type="ARBA" id="ARBA00004196"/>
    </source>
</evidence>
<dbReference type="Proteomes" id="UP000666369">
    <property type="component" value="Unassembled WGS sequence"/>
</dbReference>
<dbReference type="NCBIfam" id="TIGR01730">
    <property type="entry name" value="RND_mfp"/>
    <property type="match status" value="1"/>
</dbReference>
<comment type="subcellular location">
    <subcellularLocation>
        <location evidence="1">Cell envelope</location>
    </subcellularLocation>
</comment>
<gene>
    <name evidence="9" type="ORF">GW587_20295</name>
</gene>
<feature type="domain" description="Multidrug resistance protein MdtA-like C-terminal permuted SH3" evidence="8">
    <location>
        <begin position="321"/>
        <end position="378"/>
    </location>
</feature>
<accession>A0ABX0FPN5</accession>
<evidence type="ECO:0000256" key="4">
    <source>
        <dbReference type="SAM" id="Coils"/>
    </source>
</evidence>
<feature type="coiled-coil region" evidence="4">
    <location>
        <begin position="126"/>
        <end position="153"/>
    </location>
</feature>
<dbReference type="InterPro" id="IPR058624">
    <property type="entry name" value="MdtA-like_HH"/>
</dbReference>
<evidence type="ECO:0000256" key="3">
    <source>
        <dbReference type="ARBA" id="ARBA00022448"/>
    </source>
</evidence>
<dbReference type="InterPro" id="IPR058625">
    <property type="entry name" value="MdtA-like_BSH"/>
</dbReference>
<dbReference type="Gene3D" id="2.40.50.100">
    <property type="match status" value="1"/>
</dbReference>
<dbReference type="InterPro" id="IPR058627">
    <property type="entry name" value="MdtA-like_C"/>
</dbReference>
<dbReference type="InterPro" id="IPR058792">
    <property type="entry name" value="Beta-barrel_RND_2"/>
</dbReference>
<dbReference type="Gene3D" id="2.40.420.20">
    <property type="match status" value="1"/>
</dbReference>
<name>A0ABX0FPN5_9BURK</name>
<dbReference type="Pfam" id="PF25876">
    <property type="entry name" value="HH_MFP_RND"/>
    <property type="match status" value="1"/>
</dbReference>
<keyword evidence="3" id="KW-0813">Transport</keyword>
<reference evidence="10" key="1">
    <citation type="submission" date="2023-07" db="EMBL/GenBank/DDBJ databases">
        <title>Duganella aceri sp. nov., isolated from tree sap.</title>
        <authorList>
            <person name="Kim I.S."/>
        </authorList>
    </citation>
    <scope>NUCLEOTIDE SEQUENCE [LARGE SCALE GENOMIC DNA]</scope>
    <source>
        <strain evidence="10">SAP-35</strain>
    </source>
</reference>
<evidence type="ECO:0000256" key="2">
    <source>
        <dbReference type="ARBA" id="ARBA00009477"/>
    </source>
</evidence>
<dbReference type="SUPFAM" id="SSF111369">
    <property type="entry name" value="HlyD-like secretion proteins"/>
    <property type="match status" value="1"/>
</dbReference>
<keyword evidence="4" id="KW-0175">Coiled coil</keyword>
<feature type="domain" description="CusB-like beta-barrel" evidence="7">
    <location>
        <begin position="240"/>
        <end position="312"/>
    </location>
</feature>
<organism evidence="9 10">
    <name type="scientific">Duganella aceris</name>
    <dbReference type="NCBI Taxonomy" id="2703883"/>
    <lineage>
        <taxon>Bacteria</taxon>
        <taxon>Pseudomonadati</taxon>
        <taxon>Pseudomonadota</taxon>
        <taxon>Betaproteobacteria</taxon>
        <taxon>Burkholderiales</taxon>
        <taxon>Oxalobacteraceae</taxon>
        <taxon>Telluria group</taxon>
        <taxon>Duganella</taxon>
    </lineage>
</organism>
<evidence type="ECO:0000313" key="9">
    <source>
        <dbReference type="EMBL" id="NGZ86590.1"/>
    </source>
</evidence>
<feature type="domain" description="Multidrug resistance protein MdtA-like barrel-sandwich hybrid" evidence="6">
    <location>
        <begin position="94"/>
        <end position="222"/>
    </location>
</feature>
<dbReference type="Pfam" id="PF25954">
    <property type="entry name" value="Beta-barrel_RND_2"/>
    <property type="match status" value="1"/>
</dbReference>
<evidence type="ECO:0000259" key="8">
    <source>
        <dbReference type="Pfam" id="PF25967"/>
    </source>
</evidence>
<evidence type="ECO:0000259" key="5">
    <source>
        <dbReference type="Pfam" id="PF25876"/>
    </source>
</evidence>
<evidence type="ECO:0000259" key="7">
    <source>
        <dbReference type="Pfam" id="PF25954"/>
    </source>
</evidence>
<dbReference type="Pfam" id="PF25967">
    <property type="entry name" value="RND-MFP_C"/>
    <property type="match status" value="1"/>
</dbReference>
<dbReference type="InterPro" id="IPR006143">
    <property type="entry name" value="RND_pump_MFP"/>
</dbReference>
<dbReference type="RefSeq" id="WP_166106430.1">
    <property type="nucleotide sequence ID" value="NZ_JAADJT010000009.1"/>
</dbReference>
<dbReference type="Gene3D" id="2.40.30.170">
    <property type="match status" value="1"/>
</dbReference>
<protein>
    <submittedName>
        <fullName evidence="9">Efflux RND transporter periplasmic adaptor subunit</fullName>
    </submittedName>
</protein>
<keyword evidence="10" id="KW-1185">Reference proteome</keyword>
<comment type="caution">
    <text evidence="9">The sequence shown here is derived from an EMBL/GenBank/DDBJ whole genome shotgun (WGS) entry which is preliminary data.</text>
</comment>
<dbReference type="Pfam" id="PF25917">
    <property type="entry name" value="BSH_RND"/>
    <property type="match status" value="1"/>
</dbReference>
<evidence type="ECO:0000259" key="6">
    <source>
        <dbReference type="Pfam" id="PF25917"/>
    </source>
</evidence>